<feature type="transmembrane region" description="Helical" evidence="2">
    <location>
        <begin position="345"/>
        <end position="364"/>
    </location>
</feature>
<feature type="transmembrane region" description="Helical" evidence="2">
    <location>
        <begin position="407"/>
        <end position="430"/>
    </location>
</feature>
<dbReference type="InterPro" id="IPR010640">
    <property type="entry name" value="Low_temperature_requirement_A"/>
</dbReference>
<feature type="transmembrane region" description="Helical" evidence="2">
    <location>
        <begin position="185"/>
        <end position="203"/>
    </location>
</feature>
<proteinExistence type="predicted"/>
<reference evidence="3" key="1">
    <citation type="submission" date="2021-01" db="EMBL/GenBank/DDBJ databases">
        <authorList>
            <person name="Corre E."/>
            <person name="Pelletier E."/>
            <person name="Niang G."/>
            <person name="Scheremetjew M."/>
            <person name="Finn R."/>
            <person name="Kale V."/>
            <person name="Holt S."/>
            <person name="Cochrane G."/>
            <person name="Meng A."/>
            <person name="Brown T."/>
            <person name="Cohen L."/>
        </authorList>
    </citation>
    <scope>NUCLEOTIDE SEQUENCE</scope>
    <source>
        <strain evidence="3">CCMP127</strain>
    </source>
</reference>
<accession>A0A7S3P4C5</accession>
<gene>
    <name evidence="3" type="ORF">ACOF00016_LOCUS2356</name>
</gene>
<feature type="transmembrane region" description="Helical" evidence="2">
    <location>
        <begin position="290"/>
        <end position="307"/>
    </location>
</feature>
<dbReference type="AlphaFoldDB" id="A0A7S3P4C5"/>
<evidence type="ECO:0000256" key="1">
    <source>
        <dbReference type="SAM" id="MobiDB-lite"/>
    </source>
</evidence>
<feature type="transmembrane region" description="Helical" evidence="2">
    <location>
        <begin position="442"/>
        <end position="466"/>
    </location>
</feature>
<feature type="region of interest" description="Disordered" evidence="1">
    <location>
        <begin position="1"/>
        <end position="76"/>
    </location>
</feature>
<sequence length="618" mass="68531">MKRLVKGKSQSSKKTADSAKEAETPDRTLAEAQEVMGNSNEDEKTIVSSGNAGKKSSSTSNSRSASKKKKKKEDMTTEELLAYQKDQIANEKAGKRKLFHSLVKLANELRRTRNESTPLVELNQYAERNWYEGGLWRAPALLPGVTNRTQRITRLREAISLTDLFFNLVIVTAFTRVGVAMTRETFVDVSSLLYFGIFWNCWFKETMYSSRFDTTDLSAQFVTLVTCFVILFASLSVHASFDTVDGDRVMYMAAFVAGLHFLLHVRVALTMRDSAETMAQAVSKYAVFNMIMNFLEMVTWLVGTLVFPPDWPYRWLIFLGGIVLALRVPQAFLPNDFHAACSKRGVLFILLMGFLLQSLVVVASEFFEYQTPTLEHYGFIGAACLLFFCIKLLYVDDSDTLAEDHALLVNPVAGFFFHLGQFALLLSTTVMGSGLNLLTHDYLAATAALSGPSKGMVCGGFSAVLFSTLFIRSMHLRRIPVEGHGHCLFITAFVLQTLVLLAVATATAAMSIGNVEGTFLAYLLRSDIMLLVALAVAAFVVVAMSWLDEGVELILYQTAETSRSVRVHPFGFWWCLKPKPPSLDEEGMGEESEGFNALTPLLGSSDDLNYYQATGEAV</sequence>
<dbReference type="Pfam" id="PF06772">
    <property type="entry name" value="LtrA"/>
    <property type="match status" value="1"/>
</dbReference>
<feature type="compositionally biased region" description="Low complexity" evidence="1">
    <location>
        <begin position="48"/>
        <end position="64"/>
    </location>
</feature>
<protein>
    <submittedName>
        <fullName evidence="3">Uncharacterized protein</fullName>
    </submittedName>
</protein>
<feature type="transmembrane region" description="Helical" evidence="2">
    <location>
        <begin position="215"/>
        <end position="237"/>
    </location>
</feature>
<keyword evidence="2" id="KW-0812">Transmembrane</keyword>
<feature type="transmembrane region" description="Helical" evidence="2">
    <location>
        <begin position="376"/>
        <end position="395"/>
    </location>
</feature>
<feature type="transmembrane region" description="Helical" evidence="2">
    <location>
        <begin position="313"/>
        <end position="333"/>
    </location>
</feature>
<keyword evidence="2" id="KW-0472">Membrane</keyword>
<feature type="transmembrane region" description="Helical" evidence="2">
    <location>
        <begin position="487"/>
        <end position="508"/>
    </location>
</feature>
<feature type="compositionally biased region" description="Basic and acidic residues" evidence="1">
    <location>
        <begin position="14"/>
        <end position="29"/>
    </location>
</feature>
<evidence type="ECO:0000256" key="2">
    <source>
        <dbReference type="SAM" id="Phobius"/>
    </source>
</evidence>
<feature type="transmembrane region" description="Helical" evidence="2">
    <location>
        <begin position="158"/>
        <end position="179"/>
    </location>
</feature>
<organism evidence="3">
    <name type="scientific">Amphora coffeiformis</name>
    <dbReference type="NCBI Taxonomy" id="265554"/>
    <lineage>
        <taxon>Eukaryota</taxon>
        <taxon>Sar</taxon>
        <taxon>Stramenopiles</taxon>
        <taxon>Ochrophyta</taxon>
        <taxon>Bacillariophyta</taxon>
        <taxon>Bacillariophyceae</taxon>
        <taxon>Bacillariophycidae</taxon>
        <taxon>Thalassiophysales</taxon>
        <taxon>Catenulaceae</taxon>
        <taxon>Amphora</taxon>
    </lineage>
</organism>
<evidence type="ECO:0000313" key="3">
    <source>
        <dbReference type="EMBL" id="CAE0404197.1"/>
    </source>
</evidence>
<feature type="transmembrane region" description="Helical" evidence="2">
    <location>
        <begin position="249"/>
        <end position="269"/>
    </location>
</feature>
<feature type="transmembrane region" description="Helical" evidence="2">
    <location>
        <begin position="528"/>
        <end position="547"/>
    </location>
</feature>
<name>A0A7S3P4C5_9STRA</name>
<keyword evidence="2" id="KW-1133">Transmembrane helix</keyword>
<dbReference type="EMBL" id="HBIM01002695">
    <property type="protein sequence ID" value="CAE0404197.1"/>
    <property type="molecule type" value="Transcribed_RNA"/>
</dbReference>